<dbReference type="AlphaFoldDB" id="A0A1Q9R7P7"/>
<reference evidence="2 3" key="1">
    <citation type="submission" date="2016-10" db="EMBL/GenBank/DDBJ databases">
        <title>Genome Sequence of Pseudomonas putida GM4FR.</title>
        <authorList>
            <person name="Poehlein A."/>
            <person name="Wemheuer F."/>
            <person name="Hollensteiner J."/>
            <person name="Wemheuer B."/>
        </authorList>
    </citation>
    <scope>NUCLEOTIDE SEQUENCE [LARGE SCALE GENOMIC DNA]</scope>
    <source>
        <strain evidence="2 3">GM4FR</strain>
    </source>
</reference>
<dbReference type="Proteomes" id="UP000186736">
    <property type="component" value="Unassembled WGS sequence"/>
</dbReference>
<proteinExistence type="predicted"/>
<dbReference type="InterPro" id="IPR039554">
    <property type="entry name" value="HigA2-like_HTH"/>
</dbReference>
<evidence type="ECO:0000313" key="3">
    <source>
        <dbReference type="Proteomes" id="UP000186736"/>
    </source>
</evidence>
<dbReference type="InterPro" id="IPR010982">
    <property type="entry name" value="Lambda_DNA-bd_dom_sf"/>
</dbReference>
<comment type="caution">
    <text evidence="2">The sequence shown here is derived from an EMBL/GenBank/DDBJ whole genome shotgun (WGS) entry which is preliminary data.</text>
</comment>
<dbReference type="Gene3D" id="1.10.260.40">
    <property type="entry name" value="lambda repressor-like DNA-binding domains"/>
    <property type="match status" value="1"/>
</dbReference>
<organism evidence="2 3">
    <name type="scientific">Pseudomonas putida</name>
    <name type="common">Arthrobacter siderocapsulatus</name>
    <dbReference type="NCBI Taxonomy" id="303"/>
    <lineage>
        <taxon>Bacteria</taxon>
        <taxon>Pseudomonadati</taxon>
        <taxon>Pseudomonadota</taxon>
        <taxon>Gammaproteobacteria</taxon>
        <taxon>Pseudomonadales</taxon>
        <taxon>Pseudomonadaceae</taxon>
        <taxon>Pseudomonas</taxon>
    </lineage>
</organism>
<dbReference type="GO" id="GO:0003677">
    <property type="term" value="F:DNA binding"/>
    <property type="evidence" value="ECO:0007669"/>
    <property type="project" value="InterPro"/>
</dbReference>
<feature type="domain" description="HigA2-like helix-turn-helix" evidence="1">
    <location>
        <begin position="15"/>
        <end position="89"/>
    </location>
</feature>
<dbReference type="EMBL" id="MKZO01000012">
    <property type="protein sequence ID" value="OLS63302.1"/>
    <property type="molecule type" value="Genomic_DNA"/>
</dbReference>
<protein>
    <recommendedName>
        <fullName evidence="1">HigA2-like helix-turn-helix domain-containing protein</fullName>
    </recommendedName>
</protein>
<gene>
    <name evidence="2" type="ORF">PSEMO_14410</name>
</gene>
<dbReference type="OrthoDB" id="9788479at2"/>
<accession>A0A1Q9R7P7</accession>
<dbReference type="Pfam" id="PF13744">
    <property type="entry name" value="HTH_37"/>
    <property type="match status" value="1"/>
</dbReference>
<evidence type="ECO:0000313" key="2">
    <source>
        <dbReference type="EMBL" id="OLS63302.1"/>
    </source>
</evidence>
<evidence type="ECO:0000259" key="1">
    <source>
        <dbReference type="Pfam" id="PF13744"/>
    </source>
</evidence>
<dbReference type="RefSeq" id="WP_075802452.1">
    <property type="nucleotide sequence ID" value="NZ_MKZO01000012.1"/>
</dbReference>
<name>A0A1Q9R7P7_PSEPU</name>
<dbReference type="SUPFAM" id="SSF47413">
    <property type="entry name" value="lambda repressor-like DNA-binding domains"/>
    <property type="match status" value="1"/>
</dbReference>
<sequence length="95" mass="10599">MTNERATSVWDALIDSPEEAENLRLRSKLMRVLSKTVRSWGLPQRDAALRLQVTQPRLSALMNGKIDRFSLDALVNMLACAGLEVDFTVKQKAAA</sequence>